<gene>
    <name evidence="4" type="ORF">MAIT1_01435</name>
</gene>
<evidence type="ECO:0000256" key="1">
    <source>
        <dbReference type="ARBA" id="ARBA00006484"/>
    </source>
</evidence>
<dbReference type="InterPro" id="IPR036291">
    <property type="entry name" value="NAD(P)-bd_dom_sf"/>
</dbReference>
<dbReference type="Gene3D" id="3.40.50.720">
    <property type="entry name" value="NAD(P)-binding Rossmann-like Domain"/>
    <property type="match status" value="1"/>
</dbReference>
<dbReference type="Proteomes" id="UP000194003">
    <property type="component" value="Unassembled WGS sequence"/>
</dbReference>
<dbReference type="STRING" id="1434232.MAIT1_01435"/>
<dbReference type="EMBL" id="LVJN01000020">
    <property type="protein sequence ID" value="OSM01467.1"/>
    <property type="molecule type" value="Genomic_DNA"/>
</dbReference>
<protein>
    <submittedName>
        <fullName evidence="4">Putative short-chain dehydrogenase/reductase SDR</fullName>
    </submittedName>
</protein>
<evidence type="ECO:0000313" key="4">
    <source>
        <dbReference type="EMBL" id="OSM01467.1"/>
    </source>
</evidence>
<keyword evidence="2" id="KW-0560">Oxidoreductase</keyword>
<proteinExistence type="inferred from homology"/>
<sequence>MLLQDRIALVTGAGSGIGLAVAKAYAREGATVLLLGRDQSKLETAFDAITAAGGSASIAPVDLENELGAVPQLVKGVHERYGKLDILVNNAGQLGVMTPLAAYDPVKWEQVMRVNLTAPFFLTRELMPLLAQSDNAAVINVVSTVAFAGRAYWGAYAASKAALANLTETWAGELQKTAIRMNTVNPGGTATAMRAAAFPGEDPESIPSAEQIAPVFLYLASEHSKERGQHLKARDWMDWRAP</sequence>
<reference evidence="4 5" key="1">
    <citation type="journal article" date="2016" name="BMC Genomics">
        <title>Combined genomic and structural analyses of a cultured magnetotactic bacterium reveals its niche adaptation to a dynamic environment.</title>
        <authorList>
            <person name="Araujo A.C."/>
            <person name="Morillo V."/>
            <person name="Cypriano J."/>
            <person name="Teixeira L.C."/>
            <person name="Leao P."/>
            <person name="Lyra S."/>
            <person name="Almeida L.G."/>
            <person name="Bazylinski D.A."/>
            <person name="Vasconcellos A.T."/>
            <person name="Abreu F."/>
            <person name="Lins U."/>
        </authorList>
    </citation>
    <scope>NUCLEOTIDE SEQUENCE [LARGE SCALE GENOMIC DNA]</scope>
    <source>
        <strain evidence="4 5">IT-1</strain>
    </source>
</reference>
<dbReference type="AlphaFoldDB" id="A0A1Y2K1B6"/>
<dbReference type="SUPFAM" id="SSF51735">
    <property type="entry name" value="NAD(P)-binding Rossmann-fold domains"/>
    <property type="match status" value="1"/>
</dbReference>
<dbReference type="GO" id="GO:0016491">
    <property type="term" value="F:oxidoreductase activity"/>
    <property type="evidence" value="ECO:0007669"/>
    <property type="project" value="UniProtKB-KW"/>
</dbReference>
<dbReference type="PANTHER" id="PTHR43639:SF1">
    <property type="entry name" value="SHORT-CHAIN DEHYDROGENASE_REDUCTASE FAMILY PROTEIN"/>
    <property type="match status" value="1"/>
</dbReference>
<keyword evidence="5" id="KW-1185">Reference proteome</keyword>
<dbReference type="InterPro" id="IPR002347">
    <property type="entry name" value="SDR_fam"/>
</dbReference>
<organism evidence="4 5">
    <name type="scientific">Magnetofaba australis IT-1</name>
    <dbReference type="NCBI Taxonomy" id="1434232"/>
    <lineage>
        <taxon>Bacteria</taxon>
        <taxon>Pseudomonadati</taxon>
        <taxon>Pseudomonadota</taxon>
        <taxon>Magnetococcia</taxon>
        <taxon>Magnetococcales</taxon>
        <taxon>Magnetococcaceae</taxon>
        <taxon>Magnetofaba</taxon>
    </lineage>
</organism>
<dbReference type="InterPro" id="IPR020904">
    <property type="entry name" value="Sc_DH/Rdtase_CS"/>
</dbReference>
<comment type="similarity">
    <text evidence="1 3">Belongs to the short-chain dehydrogenases/reductases (SDR) family.</text>
</comment>
<name>A0A1Y2K1B6_9PROT</name>
<dbReference type="Pfam" id="PF00106">
    <property type="entry name" value="adh_short"/>
    <property type="match status" value="1"/>
</dbReference>
<dbReference type="OrthoDB" id="9790785at2"/>
<dbReference type="RefSeq" id="WP_085442917.1">
    <property type="nucleotide sequence ID" value="NZ_LVJN01000020.1"/>
</dbReference>
<evidence type="ECO:0000313" key="5">
    <source>
        <dbReference type="Proteomes" id="UP000194003"/>
    </source>
</evidence>
<dbReference type="PROSITE" id="PS00061">
    <property type="entry name" value="ADH_SHORT"/>
    <property type="match status" value="1"/>
</dbReference>
<dbReference type="PANTHER" id="PTHR43639">
    <property type="entry name" value="OXIDOREDUCTASE, SHORT-CHAIN DEHYDROGENASE/REDUCTASE FAMILY (AFU_ORTHOLOGUE AFUA_5G02870)"/>
    <property type="match status" value="1"/>
</dbReference>
<evidence type="ECO:0000256" key="2">
    <source>
        <dbReference type="ARBA" id="ARBA00023002"/>
    </source>
</evidence>
<dbReference type="PRINTS" id="PR00081">
    <property type="entry name" value="GDHRDH"/>
</dbReference>
<accession>A0A1Y2K1B6</accession>
<evidence type="ECO:0000256" key="3">
    <source>
        <dbReference type="RuleBase" id="RU000363"/>
    </source>
</evidence>
<dbReference type="FunFam" id="3.40.50.720:FF:000084">
    <property type="entry name" value="Short-chain dehydrogenase reductase"/>
    <property type="match status" value="1"/>
</dbReference>
<dbReference type="PRINTS" id="PR00080">
    <property type="entry name" value="SDRFAMILY"/>
</dbReference>
<comment type="caution">
    <text evidence="4">The sequence shown here is derived from an EMBL/GenBank/DDBJ whole genome shotgun (WGS) entry which is preliminary data.</text>
</comment>